<dbReference type="AlphaFoldDB" id="A0A540NN35"/>
<evidence type="ECO:0000313" key="2">
    <source>
        <dbReference type="EMBL" id="TQE11940.1"/>
    </source>
</evidence>
<dbReference type="GO" id="GO:0032299">
    <property type="term" value="C:ribonuclease H2 complex"/>
    <property type="evidence" value="ECO:0007669"/>
    <property type="project" value="InterPro"/>
</dbReference>
<dbReference type="EMBL" id="VIEB01000024">
    <property type="protein sequence ID" value="TQE11940.1"/>
    <property type="molecule type" value="Genomic_DNA"/>
</dbReference>
<dbReference type="PANTHER" id="PTHR47204:SF1">
    <property type="entry name" value="RIBONUCLEASE H2 SUBUNIT C"/>
    <property type="match status" value="1"/>
</dbReference>
<protein>
    <submittedName>
        <fullName evidence="2">Uncharacterized protein</fullName>
    </submittedName>
</protein>
<organism evidence="2 3">
    <name type="scientific">Malus baccata</name>
    <name type="common">Siberian crab apple</name>
    <name type="synonym">Pyrus baccata</name>
    <dbReference type="NCBI Taxonomy" id="106549"/>
    <lineage>
        <taxon>Eukaryota</taxon>
        <taxon>Viridiplantae</taxon>
        <taxon>Streptophyta</taxon>
        <taxon>Embryophyta</taxon>
        <taxon>Tracheophyta</taxon>
        <taxon>Spermatophyta</taxon>
        <taxon>Magnoliopsida</taxon>
        <taxon>eudicotyledons</taxon>
        <taxon>Gunneridae</taxon>
        <taxon>Pentapetalae</taxon>
        <taxon>rosids</taxon>
        <taxon>fabids</taxon>
        <taxon>Rosales</taxon>
        <taxon>Rosaceae</taxon>
        <taxon>Amygdaloideae</taxon>
        <taxon>Maleae</taxon>
        <taxon>Malus</taxon>
    </lineage>
</organism>
<dbReference type="Pfam" id="PF08615">
    <property type="entry name" value="RNase_H2_suC"/>
    <property type="match status" value="1"/>
</dbReference>
<dbReference type="Proteomes" id="UP000315295">
    <property type="component" value="Unassembled WGS sequence"/>
</dbReference>
<dbReference type="PANTHER" id="PTHR47204">
    <property type="entry name" value="OS02G0168900 PROTEIN"/>
    <property type="match status" value="1"/>
</dbReference>
<evidence type="ECO:0000313" key="3">
    <source>
        <dbReference type="Proteomes" id="UP000315295"/>
    </source>
</evidence>
<dbReference type="InterPro" id="IPR013924">
    <property type="entry name" value="RNase_H2_suC"/>
</dbReference>
<keyword evidence="3" id="KW-1185">Reference proteome</keyword>
<dbReference type="GO" id="GO:0006401">
    <property type="term" value="P:RNA catabolic process"/>
    <property type="evidence" value="ECO:0007669"/>
    <property type="project" value="InterPro"/>
</dbReference>
<dbReference type="CDD" id="cd09271">
    <property type="entry name" value="RNase_H2-C"/>
    <property type="match status" value="1"/>
</dbReference>
<comment type="caution">
    <text evidence="2">The sequence shown here is derived from an EMBL/GenBank/DDBJ whole genome shotgun (WGS) entry which is preliminary data.</text>
</comment>
<name>A0A540NN35_MALBA</name>
<dbReference type="Gene3D" id="2.40.128.680">
    <property type="match status" value="1"/>
</dbReference>
<sequence length="170" mass="18592">MEQGTQGSVVLRRNGNGESQGEEEKVVDLSGQVHLLPCSIKFNGPSSVSQYFKPKSTGIESEGLRTQEAYFRGRKLQGASIPIPDGYSGFVLGKKSLGKRKASDNSDGSSNCWEMNAKYKSITYWNHDSLPSQDDAFLRCFHWLSVAKSMHEPATPGDLVSASAALEKMN</sequence>
<evidence type="ECO:0000256" key="1">
    <source>
        <dbReference type="SAM" id="MobiDB-lite"/>
    </source>
</evidence>
<proteinExistence type="predicted"/>
<dbReference type="STRING" id="106549.A0A540NN35"/>
<gene>
    <name evidence="2" type="ORF">C1H46_002334</name>
</gene>
<accession>A0A540NN35</accession>
<feature type="region of interest" description="Disordered" evidence="1">
    <location>
        <begin position="1"/>
        <end position="23"/>
    </location>
</feature>
<reference evidence="2 3" key="1">
    <citation type="journal article" date="2019" name="G3 (Bethesda)">
        <title>Sequencing of a Wild Apple (Malus baccata) Genome Unravels the Differences Between Cultivated and Wild Apple Species Regarding Disease Resistance and Cold Tolerance.</title>
        <authorList>
            <person name="Chen X."/>
        </authorList>
    </citation>
    <scope>NUCLEOTIDE SEQUENCE [LARGE SCALE GENOMIC DNA]</scope>
    <source>
        <strain evidence="3">cv. Shandingzi</strain>
        <tissue evidence="2">Leaves</tissue>
    </source>
</reference>